<keyword evidence="3" id="KW-0812">Transmembrane</keyword>
<dbReference type="AlphaFoldDB" id="A0ABD1KTT8"/>
<reference evidence="4 5" key="1">
    <citation type="submission" date="2024-09" db="EMBL/GenBank/DDBJ databases">
        <title>A chromosome-level genome assembly of Gray's grenadier anchovy, Coilia grayii.</title>
        <authorList>
            <person name="Fu Z."/>
        </authorList>
    </citation>
    <scope>NUCLEOTIDE SEQUENCE [LARGE SCALE GENOMIC DNA]</scope>
    <source>
        <strain evidence="4">G4</strain>
        <tissue evidence="4">Muscle</tissue>
    </source>
</reference>
<dbReference type="InterPro" id="IPR051176">
    <property type="entry name" value="Cent_Immune-Sig_Mod"/>
</dbReference>
<keyword evidence="5" id="KW-1185">Reference proteome</keyword>
<dbReference type="Gene3D" id="1.20.5.1160">
    <property type="entry name" value="Vasodilator-stimulated phosphoprotein"/>
    <property type="match status" value="1"/>
</dbReference>
<keyword evidence="3" id="KW-1133">Transmembrane helix</keyword>
<feature type="compositionally biased region" description="Basic and acidic residues" evidence="2">
    <location>
        <begin position="58"/>
        <end position="70"/>
    </location>
</feature>
<feature type="compositionally biased region" description="Basic and acidic residues" evidence="2">
    <location>
        <begin position="1"/>
        <end position="39"/>
    </location>
</feature>
<evidence type="ECO:0000256" key="3">
    <source>
        <dbReference type="SAM" id="Phobius"/>
    </source>
</evidence>
<evidence type="ECO:0000256" key="2">
    <source>
        <dbReference type="SAM" id="MobiDB-lite"/>
    </source>
</evidence>
<gene>
    <name evidence="4" type="ORF">ACEWY4_001734</name>
</gene>
<proteinExistence type="predicted"/>
<dbReference type="PANTHER" id="PTHR15715">
    <property type="entry name" value="CENTROSOMAL PROTEIN OF 170 KDA"/>
    <property type="match status" value="1"/>
</dbReference>
<evidence type="ECO:0000313" key="4">
    <source>
        <dbReference type="EMBL" id="KAL2102566.1"/>
    </source>
</evidence>
<feature type="compositionally biased region" description="Acidic residues" evidence="2">
    <location>
        <begin position="74"/>
        <end position="97"/>
    </location>
</feature>
<dbReference type="EMBL" id="JBHFQA010000002">
    <property type="protein sequence ID" value="KAL2102566.1"/>
    <property type="molecule type" value="Genomic_DNA"/>
</dbReference>
<accession>A0ABD1KTT8</accession>
<comment type="caution">
    <text evidence="4">The sequence shown here is derived from an EMBL/GenBank/DDBJ whole genome shotgun (WGS) entry which is preliminary data.</text>
</comment>
<evidence type="ECO:0008006" key="6">
    <source>
        <dbReference type="Google" id="ProtNLM"/>
    </source>
</evidence>
<keyword evidence="3" id="KW-0472">Membrane</keyword>
<feature type="coiled-coil region" evidence="1">
    <location>
        <begin position="348"/>
        <end position="410"/>
    </location>
</feature>
<evidence type="ECO:0000256" key="1">
    <source>
        <dbReference type="SAM" id="Coils"/>
    </source>
</evidence>
<organism evidence="4 5">
    <name type="scientific">Coilia grayii</name>
    <name type="common">Gray's grenadier anchovy</name>
    <dbReference type="NCBI Taxonomy" id="363190"/>
    <lineage>
        <taxon>Eukaryota</taxon>
        <taxon>Metazoa</taxon>
        <taxon>Chordata</taxon>
        <taxon>Craniata</taxon>
        <taxon>Vertebrata</taxon>
        <taxon>Euteleostomi</taxon>
        <taxon>Actinopterygii</taxon>
        <taxon>Neopterygii</taxon>
        <taxon>Teleostei</taxon>
        <taxon>Clupei</taxon>
        <taxon>Clupeiformes</taxon>
        <taxon>Clupeoidei</taxon>
        <taxon>Engraulidae</taxon>
        <taxon>Coilinae</taxon>
        <taxon>Coilia</taxon>
    </lineage>
</organism>
<protein>
    <recommendedName>
        <fullName evidence="6">Coiled-coil domain-containing protein 136</fullName>
    </recommendedName>
</protein>
<name>A0ABD1KTT8_9TELE</name>
<evidence type="ECO:0000313" key="5">
    <source>
        <dbReference type="Proteomes" id="UP001591681"/>
    </source>
</evidence>
<keyword evidence="1" id="KW-0175">Coiled coil</keyword>
<feature type="region of interest" description="Disordered" evidence="2">
    <location>
        <begin position="1"/>
        <end position="99"/>
    </location>
</feature>
<feature type="coiled-coil region" evidence="1">
    <location>
        <begin position="142"/>
        <end position="272"/>
    </location>
</feature>
<sequence>MWPKFKTSDSTKDRTDDLCELKAERPGVEALTAKERESLEENEEKEVEKEVAVGNGEKGQKEEREGEMAKEGAAQEEAEEEEEEEEERGMTEEEELEELRAQVLQLLQELEDTREISQHHEDSFMELQGLLEDERLASAHQAETFTRQIQRLQAQLRSVQEEMECLEEEKESELAEAQEELRRAQEEEELCRLRAQMERLQVTTQDYEMEITSLRAEMAMKSHHGTPSPERAYAHGEVDQLKAECHVLMEECQTLKDDNRQLTEKLHLLQQKASSSDPYLSLRASDEMNTGPSASEAPLEACKAGGYMTMMAPPGHSAHGGVDTGVGKGPLAEGPPVVPGGGAEGVEVSTLRDQLEQAEERANQVQRQCENLKEELEELQGLYDNSQKERAELEAELQHCRAELERLTGKKTQSSSPPSESPILSIPFLGVVVIMALLWCWWSELAS</sequence>
<dbReference type="PANTHER" id="PTHR15715:SF26">
    <property type="entry name" value="COILED-COIL DOMAIN-CONTAINING PROTEIN 136"/>
    <property type="match status" value="1"/>
</dbReference>
<feature type="transmembrane region" description="Helical" evidence="3">
    <location>
        <begin position="423"/>
        <end position="442"/>
    </location>
</feature>
<dbReference type="Proteomes" id="UP001591681">
    <property type="component" value="Unassembled WGS sequence"/>
</dbReference>